<dbReference type="RefSeq" id="WP_101860529.1">
    <property type="nucleotide sequence ID" value="NZ_PGUV01000007.1"/>
</dbReference>
<gene>
    <name evidence="1" type="ORF">CUU63_10405</name>
</gene>
<organism evidence="1 2">
    <name type="scientific">Bacillus halotolerans</name>
    <dbReference type="NCBI Taxonomy" id="260554"/>
    <lineage>
        <taxon>Bacteria</taxon>
        <taxon>Bacillati</taxon>
        <taxon>Bacillota</taxon>
        <taxon>Bacilli</taxon>
        <taxon>Bacillales</taxon>
        <taxon>Bacillaceae</taxon>
        <taxon>Bacillus</taxon>
    </lineage>
</organism>
<comment type="caution">
    <text evidence="1">The sequence shown here is derived from an EMBL/GenBank/DDBJ whole genome shotgun (WGS) entry which is preliminary data.</text>
</comment>
<evidence type="ECO:0000313" key="2">
    <source>
        <dbReference type="Proteomes" id="UP000234803"/>
    </source>
</evidence>
<accession>A0A9Q6A9M9</accession>
<evidence type="ECO:0000313" key="1">
    <source>
        <dbReference type="EMBL" id="PLS07688.1"/>
    </source>
</evidence>
<dbReference type="EMBL" id="PGUV01000007">
    <property type="protein sequence ID" value="PLS07688.1"/>
    <property type="molecule type" value="Genomic_DNA"/>
</dbReference>
<dbReference type="AlphaFoldDB" id="A0A9Q6A9M9"/>
<proteinExistence type="predicted"/>
<reference evidence="1 2" key="1">
    <citation type="submission" date="2017-12" db="EMBL/GenBank/DDBJ databases">
        <title>Comparative Functional Genomics of Dry Heat Resistant strains isolated from the Viking Spacecraft.</title>
        <authorList>
            <person name="Seuylemezian A."/>
            <person name="Cooper K."/>
            <person name="Vaishampayan P."/>
        </authorList>
    </citation>
    <scope>NUCLEOTIDE SEQUENCE [LARGE SCALE GENOMIC DNA]</scope>
    <source>
        <strain evidence="1 2">V48-19</strain>
    </source>
</reference>
<name>A0A9Q6A9M9_9BACI</name>
<protein>
    <submittedName>
        <fullName evidence="1">Uncharacterized protein</fullName>
    </submittedName>
</protein>
<sequence>MSSYGYKRSEKFEELRSVLRHSLPSRTMLNNVSIGAIEINGMLIILKNRYDVYNSHDISFIHYNEKHDPNYHYSELKGKDVIFDIQLLNKAGRDALMDFYY</sequence>
<dbReference type="Proteomes" id="UP000234803">
    <property type="component" value="Unassembled WGS sequence"/>
</dbReference>